<dbReference type="OrthoDB" id="8942754at2"/>
<dbReference type="GO" id="GO:0004190">
    <property type="term" value="F:aspartic-type endopeptidase activity"/>
    <property type="evidence" value="ECO:0007669"/>
    <property type="project" value="InterPro"/>
</dbReference>
<feature type="transmembrane region" description="Helical" evidence="2">
    <location>
        <begin position="108"/>
        <end position="129"/>
    </location>
</feature>
<dbReference type="EMBL" id="NBYX01000004">
    <property type="protein sequence ID" value="ORT86735.1"/>
    <property type="molecule type" value="Genomic_DNA"/>
</dbReference>
<dbReference type="Proteomes" id="UP000494135">
    <property type="component" value="Unassembled WGS sequence"/>
</dbReference>
<dbReference type="InterPro" id="IPR000045">
    <property type="entry name" value="Prepilin_IV_endopep_pep"/>
</dbReference>
<dbReference type="EMBL" id="CADIKG010000008">
    <property type="protein sequence ID" value="CAB3759257.1"/>
    <property type="molecule type" value="Genomic_DNA"/>
</dbReference>
<proteinExistence type="inferred from homology"/>
<keyword evidence="6" id="KW-1185">Reference proteome</keyword>
<sequence>MGHLIFSGVFLTWAGFVVVSDIRFRRISNALVLVGLVSGFGGACVAANPFGISMLQSVAGMLVGLIGLMPFFLLRVMGAADVKIFAVLGIWCGAHALLWLWVAASLAAGLHALVLMVLSHTSLGGLWRPREPALRLGRYRATPYAACLAVPAAVWLIYLAVMGGVR</sequence>
<dbReference type="Pfam" id="PF01478">
    <property type="entry name" value="Peptidase_A24"/>
    <property type="match status" value="1"/>
</dbReference>
<evidence type="ECO:0000259" key="3">
    <source>
        <dbReference type="Pfam" id="PF01478"/>
    </source>
</evidence>
<feature type="domain" description="Prepilin type IV endopeptidase peptidase" evidence="3">
    <location>
        <begin position="9"/>
        <end position="112"/>
    </location>
</feature>
<evidence type="ECO:0000313" key="5">
    <source>
        <dbReference type="EMBL" id="ORT86735.1"/>
    </source>
</evidence>
<dbReference type="GO" id="GO:0005886">
    <property type="term" value="C:plasma membrane"/>
    <property type="evidence" value="ECO:0007669"/>
    <property type="project" value="TreeGrafter"/>
</dbReference>
<gene>
    <name evidence="5" type="ORF">B7G54_09640</name>
    <name evidence="4" type="ORF">LMG29660_03633</name>
</gene>
<dbReference type="GO" id="GO:0006465">
    <property type="term" value="P:signal peptide processing"/>
    <property type="evidence" value="ECO:0007669"/>
    <property type="project" value="TreeGrafter"/>
</dbReference>
<keyword evidence="2" id="KW-1133">Transmembrane helix</keyword>
<dbReference type="PANTHER" id="PTHR30487:SF0">
    <property type="entry name" value="PREPILIN LEADER PEPTIDASE_N-METHYLTRANSFERASE-RELATED"/>
    <property type="match status" value="1"/>
</dbReference>
<dbReference type="PANTHER" id="PTHR30487">
    <property type="entry name" value="TYPE 4 PREPILIN-LIKE PROTEINS LEADER PEPTIDE-PROCESSING ENZYME"/>
    <property type="match status" value="1"/>
</dbReference>
<comment type="similarity">
    <text evidence="1">Belongs to the peptidase A24 family.</text>
</comment>
<dbReference type="InterPro" id="IPR050882">
    <property type="entry name" value="Prepilin_peptidase/N-MTase"/>
</dbReference>
<evidence type="ECO:0000313" key="7">
    <source>
        <dbReference type="Proteomes" id="UP000494135"/>
    </source>
</evidence>
<feature type="transmembrane region" description="Helical" evidence="2">
    <location>
        <begin position="141"/>
        <end position="161"/>
    </location>
</feature>
<feature type="transmembrane region" description="Helical" evidence="2">
    <location>
        <begin position="31"/>
        <end position="52"/>
    </location>
</feature>
<reference evidence="4 7" key="2">
    <citation type="submission" date="2020-04" db="EMBL/GenBank/DDBJ databases">
        <authorList>
            <person name="De Canck E."/>
        </authorList>
    </citation>
    <scope>NUCLEOTIDE SEQUENCE [LARGE SCALE GENOMIC DNA]</scope>
    <source>
        <strain evidence="4 7">LMG 29660</strain>
    </source>
</reference>
<evidence type="ECO:0000313" key="6">
    <source>
        <dbReference type="Proteomes" id="UP000193146"/>
    </source>
</evidence>
<dbReference type="Gene3D" id="1.20.120.1220">
    <property type="match status" value="1"/>
</dbReference>
<feature type="transmembrane region" description="Helical" evidence="2">
    <location>
        <begin position="6"/>
        <end position="24"/>
    </location>
</feature>
<accession>A0A1X1PJB8</accession>
<protein>
    <recommendedName>
        <fullName evidence="3">Prepilin type IV endopeptidase peptidase domain-containing protein</fullName>
    </recommendedName>
</protein>
<evidence type="ECO:0000256" key="2">
    <source>
        <dbReference type="SAM" id="Phobius"/>
    </source>
</evidence>
<organism evidence="5 6">
    <name type="scientific">Burkholderia puraquae</name>
    <dbReference type="NCBI Taxonomy" id="1904757"/>
    <lineage>
        <taxon>Bacteria</taxon>
        <taxon>Pseudomonadati</taxon>
        <taxon>Pseudomonadota</taxon>
        <taxon>Betaproteobacteria</taxon>
        <taxon>Burkholderiales</taxon>
        <taxon>Burkholderiaceae</taxon>
        <taxon>Burkholderia</taxon>
        <taxon>Burkholderia cepacia complex</taxon>
    </lineage>
</organism>
<name>A0A1X1PJB8_9BURK</name>
<dbReference type="AlphaFoldDB" id="A0A1X1PJB8"/>
<dbReference type="Proteomes" id="UP000193146">
    <property type="component" value="Unassembled WGS sequence"/>
</dbReference>
<feature type="transmembrane region" description="Helical" evidence="2">
    <location>
        <begin position="58"/>
        <end position="77"/>
    </location>
</feature>
<keyword evidence="2" id="KW-0472">Membrane</keyword>
<keyword evidence="2" id="KW-0812">Transmembrane</keyword>
<reference evidence="5 6" key="1">
    <citation type="submission" date="2017-04" db="EMBL/GenBank/DDBJ databases">
        <title>Burkholderia puraquae sp. nov., a novel Burkholderia cepacia complex species from hospital setting samples.</title>
        <authorList>
            <person name="Martina P."/>
            <person name="Leguizamon M."/>
            <person name="Prieto C."/>
            <person name="Sousa S."/>
            <person name="Montanaro P."/>
            <person name="Draghi W."/>
            <person name="Staembler M."/>
            <person name="Bettiol M."/>
            <person name="Figoli C."/>
            <person name="Palau J."/>
            <person name="Alvarez F."/>
            <person name="Benetti S."/>
            <person name="Anchat E."/>
            <person name="Vescina C."/>
            <person name="Ferreras J."/>
            <person name="Lasch P."/>
            <person name="Lagares A."/>
            <person name="Zorreguieta A."/>
            <person name="Yantorno O."/>
            <person name="Bosch A."/>
        </authorList>
    </citation>
    <scope>NUCLEOTIDE SEQUENCE [LARGE SCALE GENOMIC DNA]</scope>
    <source>
        <strain evidence="5 6">CAMPA 1040</strain>
    </source>
</reference>
<dbReference type="RefSeq" id="WP_085038902.1">
    <property type="nucleotide sequence ID" value="NZ_CADIKG010000008.1"/>
</dbReference>
<evidence type="ECO:0000256" key="1">
    <source>
        <dbReference type="ARBA" id="ARBA00005801"/>
    </source>
</evidence>
<evidence type="ECO:0000313" key="4">
    <source>
        <dbReference type="EMBL" id="CAB3759257.1"/>
    </source>
</evidence>